<reference evidence="2 3" key="1">
    <citation type="submission" date="2016-10" db="EMBL/GenBank/DDBJ databases">
        <authorList>
            <person name="Varghese N."/>
            <person name="Submissions S."/>
        </authorList>
    </citation>
    <scope>NUCLEOTIDE SEQUENCE [LARGE SCALE GENOMIC DNA]</scope>
    <source>
        <strain evidence="2 3">WC1T17</strain>
    </source>
</reference>
<dbReference type="Pfam" id="PF07099">
    <property type="entry name" value="DUF1361"/>
    <property type="match status" value="1"/>
</dbReference>
<dbReference type="Proteomes" id="UP000182089">
    <property type="component" value="Unassembled WGS sequence"/>
</dbReference>
<proteinExistence type="predicted"/>
<evidence type="ECO:0000313" key="3">
    <source>
        <dbReference type="Proteomes" id="UP000182089"/>
    </source>
</evidence>
<organism evidence="2 3">
    <name type="scientific">Ligilactobacillus ruminis</name>
    <dbReference type="NCBI Taxonomy" id="1623"/>
    <lineage>
        <taxon>Bacteria</taxon>
        <taxon>Bacillati</taxon>
        <taxon>Bacillota</taxon>
        <taxon>Bacilli</taxon>
        <taxon>Lactobacillales</taxon>
        <taxon>Lactobacillaceae</taxon>
        <taxon>Ligilactobacillus</taxon>
    </lineage>
</organism>
<feature type="transmembrane region" description="Helical" evidence="1">
    <location>
        <begin position="138"/>
        <end position="159"/>
    </location>
</feature>
<comment type="caution">
    <text evidence="2">The sequence shown here is derived from an EMBL/GenBank/DDBJ whole genome shotgun (WGS) entry which is preliminary data.</text>
</comment>
<protein>
    <submittedName>
        <fullName evidence="2">Uncharacterized membrane protein</fullName>
    </submittedName>
</protein>
<sequence length="216" mass="25529">MQTKLKWMVRGCYYFFVIYAYFILRKSPWQWFYVNTFLAYLSTEAAFHLKAKQNNLIYWPIFLVWLAFYPNAPYTLTDLFHLTSVYPFDASGLMVFNLHMWFYFANLVAYAFICATMGIWSADYVAKTIVKKLHKAGYFWQTLVVSILLFLGAVGIYIGRFLRLNTTNLITSPKYSLKLILGMWNVKVIAFITLMFLLQLALWFSLTFYRHTNNAD</sequence>
<dbReference type="InterPro" id="IPR009793">
    <property type="entry name" value="DUF1361"/>
</dbReference>
<gene>
    <name evidence="2" type="ORF">SAMN05216431_10134</name>
</gene>
<feature type="transmembrane region" description="Helical" evidence="1">
    <location>
        <begin position="56"/>
        <end position="72"/>
    </location>
</feature>
<dbReference type="EMBL" id="FOCC01000001">
    <property type="protein sequence ID" value="SEM30854.1"/>
    <property type="molecule type" value="Genomic_DNA"/>
</dbReference>
<feature type="transmembrane region" description="Helical" evidence="1">
    <location>
        <begin position="101"/>
        <end position="126"/>
    </location>
</feature>
<feature type="transmembrane region" description="Helical" evidence="1">
    <location>
        <begin position="30"/>
        <end position="49"/>
    </location>
</feature>
<feature type="transmembrane region" description="Helical" evidence="1">
    <location>
        <begin position="179"/>
        <end position="204"/>
    </location>
</feature>
<evidence type="ECO:0000313" key="2">
    <source>
        <dbReference type="EMBL" id="SEM30854.1"/>
    </source>
</evidence>
<keyword evidence="1" id="KW-1133">Transmembrane helix</keyword>
<name>A0ABY1A8V0_9LACO</name>
<keyword evidence="1" id="KW-0812">Transmembrane</keyword>
<evidence type="ECO:0000256" key="1">
    <source>
        <dbReference type="SAM" id="Phobius"/>
    </source>
</evidence>
<feature type="transmembrane region" description="Helical" evidence="1">
    <location>
        <begin position="7"/>
        <end position="24"/>
    </location>
</feature>
<keyword evidence="1" id="KW-0472">Membrane</keyword>
<accession>A0ABY1A8V0</accession>